<dbReference type="EMBL" id="GBRH01254320">
    <property type="protein sequence ID" value="JAD43575.1"/>
    <property type="molecule type" value="Transcribed_RNA"/>
</dbReference>
<proteinExistence type="predicted"/>
<protein>
    <submittedName>
        <fullName evidence="1">Uncharacterized protein</fullName>
    </submittedName>
</protein>
<evidence type="ECO:0000313" key="1">
    <source>
        <dbReference type="EMBL" id="JAD43575.1"/>
    </source>
</evidence>
<reference evidence="1" key="2">
    <citation type="journal article" date="2015" name="Data Brief">
        <title>Shoot transcriptome of the giant reed, Arundo donax.</title>
        <authorList>
            <person name="Barrero R.A."/>
            <person name="Guerrero F.D."/>
            <person name="Moolhuijzen P."/>
            <person name="Goolsby J.A."/>
            <person name="Tidwell J."/>
            <person name="Bellgard S.E."/>
            <person name="Bellgard M.I."/>
        </authorList>
    </citation>
    <scope>NUCLEOTIDE SEQUENCE</scope>
    <source>
        <tissue evidence="1">Shoot tissue taken approximately 20 cm above the soil surface</tissue>
    </source>
</reference>
<name>A0A0A9A3I9_ARUDO</name>
<reference evidence="1" key="1">
    <citation type="submission" date="2014-09" db="EMBL/GenBank/DDBJ databases">
        <authorList>
            <person name="Magalhaes I.L.F."/>
            <person name="Oliveira U."/>
            <person name="Santos F.R."/>
            <person name="Vidigal T.H.D.A."/>
            <person name="Brescovit A.D."/>
            <person name="Santos A.J."/>
        </authorList>
    </citation>
    <scope>NUCLEOTIDE SEQUENCE</scope>
    <source>
        <tissue evidence="1">Shoot tissue taken approximately 20 cm above the soil surface</tissue>
    </source>
</reference>
<sequence length="41" mass="4834">MTYQLPSCTVHQNIQMYTLSLRKCVSNMVGIYHVQENQVKF</sequence>
<accession>A0A0A9A3I9</accession>
<dbReference type="AlphaFoldDB" id="A0A0A9A3I9"/>
<organism evidence="1">
    <name type="scientific">Arundo donax</name>
    <name type="common">Giant reed</name>
    <name type="synonym">Donax arundinaceus</name>
    <dbReference type="NCBI Taxonomy" id="35708"/>
    <lineage>
        <taxon>Eukaryota</taxon>
        <taxon>Viridiplantae</taxon>
        <taxon>Streptophyta</taxon>
        <taxon>Embryophyta</taxon>
        <taxon>Tracheophyta</taxon>
        <taxon>Spermatophyta</taxon>
        <taxon>Magnoliopsida</taxon>
        <taxon>Liliopsida</taxon>
        <taxon>Poales</taxon>
        <taxon>Poaceae</taxon>
        <taxon>PACMAD clade</taxon>
        <taxon>Arundinoideae</taxon>
        <taxon>Arundineae</taxon>
        <taxon>Arundo</taxon>
    </lineage>
</organism>